<comment type="similarity">
    <text evidence="5">Belongs to the UreE family.</text>
</comment>
<comment type="function">
    <text evidence="5">Involved in urease metallocenter assembly. Binds nickel. Probably functions as a nickel donor during metallocenter assembly.</text>
</comment>
<dbReference type="SMART" id="SM00988">
    <property type="entry name" value="UreE_N"/>
    <property type="match status" value="1"/>
</dbReference>
<dbReference type="GO" id="GO:0016151">
    <property type="term" value="F:nickel cation binding"/>
    <property type="evidence" value="ECO:0007669"/>
    <property type="project" value="UniProtKB-UniRule"/>
</dbReference>
<comment type="subcellular location">
    <subcellularLocation>
        <location evidence="1 5">Cytoplasm</location>
    </subcellularLocation>
</comment>
<dbReference type="HAMAP" id="MF_00822">
    <property type="entry name" value="UreE"/>
    <property type="match status" value="1"/>
</dbReference>
<dbReference type="OrthoDB" id="9802215at2"/>
<evidence type="ECO:0000313" key="8">
    <source>
        <dbReference type="EMBL" id="GEP56883.1"/>
    </source>
</evidence>
<dbReference type="GO" id="GO:0065003">
    <property type="term" value="P:protein-containing complex assembly"/>
    <property type="evidence" value="ECO:0007669"/>
    <property type="project" value="InterPro"/>
</dbReference>
<dbReference type="Gene3D" id="2.60.260.20">
    <property type="entry name" value="Urease metallochaperone UreE, N-terminal domain"/>
    <property type="match status" value="1"/>
</dbReference>
<keyword evidence="3 5" id="KW-0533">Nickel</keyword>
<evidence type="ECO:0000256" key="5">
    <source>
        <dbReference type="HAMAP-Rule" id="MF_00822"/>
    </source>
</evidence>
<dbReference type="InterPro" id="IPR036118">
    <property type="entry name" value="UreE_N_sf"/>
</dbReference>
<dbReference type="Pfam" id="PF02814">
    <property type="entry name" value="UreE_N"/>
    <property type="match status" value="1"/>
</dbReference>
<evidence type="ECO:0000256" key="3">
    <source>
        <dbReference type="ARBA" id="ARBA00022596"/>
    </source>
</evidence>
<dbReference type="InterPro" id="IPR007864">
    <property type="entry name" value="UreE_C_dom"/>
</dbReference>
<comment type="caution">
    <text evidence="8">The sequence shown here is derived from an EMBL/GenBank/DDBJ whole genome shotgun (WGS) entry which is preliminary data.</text>
</comment>
<proteinExistence type="inferred from homology"/>
<evidence type="ECO:0000256" key="4">
    <source>
        <dbReference type="ARBA" id="ARBA00023186"/>
    </source>
</evidence>
<gene>
    <name evidence="5 8" type="primary">ureE</name>
    <name evidence="8" type="ORF">RSO01_40490</name>
</gene>
<dbReference type="GO" id="GO:0019627">
    <property type="term" value="P:urea metabolic process"/>
    <property type="evidence" value="ECO:0007669"/>
    <property type="project" value="InterPro"/>
</dbReference>
<keyword evidence="4 5" id="KW-0143">Chaperone</keyword>
<dbReference type="InterPro" id="IPR012406">
    <property type="entry name" value="UreE"/>
</dbReference>
<accession>A0A512ND70</accession>
<evidence type="ECO:0000256" key="2">
    <source>
        <dbReference type="ARBA" id="ARBA00022490"/>
    </source>
</evidence>
<dbReference type="GO" id="GO:0005737">
    <property type="term" value="C:cytoplasm"/>
    <property type="evidence" value="ECO:0007669"/>
    <property type="project" value="UniProtKB-SubCell"/>
</dbReference>
<dbReference type="PIRSF" id="PIRSF036402">
    <property type="entry name" value="Ureas_acces_UreE"/>
    <property type="match status" value="1"/>
</dbReference>
<dbReference type="RefSeq" id="WP_147151248.1">
    <property type="nucleotide sequence ID" value="NZ_BKAJ01000072.1"/>
</dbReference>
<feature type="compositionally biased region" description="Basic and acidic residues" evidence="6">
    <location>
        <begin position="145"/>
        <end position="163"/>
    </location>
</feature>
<name>A0A512ND70_9HYPH</name>
<dbReference type="SUPFAM" id="SSF69737">
    <property type="entry name" value="Urease metallochaperone UreE, C-terminal domain"/>
    <property type="match status" value="1"/>
</dbReference>
<dbReference type="Pfam" id="PF05194">
    <property type="entry name" value="UreE_C"/>
    <property type="match status" value="1"/>
</dbReference>
<dbReference type="Proteomes" id="UP000321058">
    <property type="component" value="Unassembled WGS sequence"/>
</dbReference>
<organism evidence="8 9">
    <name type="scientific">Reyranella soli</name>
    <dbReference type="NCBI Taxonomy" id="1230389"/>
    <lineage>
        <taxon>Bacteria</taxon>
        <taxon>Pseudomonadati</taxon>
        <taxon>Pseudomonadota</taxon>
        <taxon>Alphaproteobacteria</taxon>
        <taxon>Hyphomicrobiales</taxon>
        <taxon>Reyranellaceae</taxon>
        <taxon>Reyranella</taxon>
    </lineage>
</organism>
<reference evidence="8 9" key="1">
    <citation type="submission" date="2019-07" db="EMBL/GenBank/DDBJ databases">
        <title>Whole genome shotgun sequence of Reyranella soli NBRC 108950.</title>
        <authorList>
            <person name="Hosoyama A."/>
            <person name="Uohara A."/>
            <person name="Ohji S."/>
            <person name="Ichikawa N."/>
        </authorList>
    </citation>
    <scope>NUCLEOTIDE SEQUENCE [LARGE SCALE GENOMIC DNA]</scope>
    <source>
        <strain evidence="8 9">NBRC 108950</strain>
    </source>
</reference>
<keyword evidence="2 5" id="KW-0963">Cytoplasm</keyword>
<dbReference type="CDD" id="cd00571">
    <property type="entry name" value="UreE"/>
    <property type="match status" value="1"/>
</dbReference>
<evidence type="ECO:0000313" key="9">
    <source>
        <dbReference type="Proteomes" id="UP000321058"/>
    </source>
</evidence>
<evidence type="ECO:0000256" key="1">
    <source>
        <dbReference type="ARBA" id="ARBA00004496"/>
    </source>
</evidence>
<dbReference type="EMBL" id="BKAJ01000072">
    <property type="protein sequence ID" value="GEP56883.1"/>
    <property type="molecule type" value="Genomic_DNA"/>
</dbReference>
<dbReference type="InterPro" id="IPR004029">
    <property type="entry name" value="UreE_N"/>
</dbReference>
<dbReference type="GO" id="GO:0051082">
    <property type="term" value="F:unfolded protein binding"/>
    <property type="evidence" value="ECO:0007669"/>
    <property type="project" value="UniProtKB-UniRule"/>
</dbReference>
<evidence type="ECO:0000259" key="7">
    <source>
        <dbReference type="SMART" id="SM00988"/>
    </source>
</evidence>
<feature type="domain" description="UreE urease accessory N-terminal" evidence="7">
    <location>
        <begin position="3"/>
        <end position="68"/>
    </location>
</feature>
<dbReference type="SUPFAM" id="SSF69287">
    <property type="entry name" value="Urease metallochaperone UreE, N-terminal domain"/>
    <property type="match status" value="1"/>
</dbReference>
<sequence>MKRAIEVARAGHWPAAERTDTVTLLFDDRYRRRLRMLGDNGLDFLLDLVEPIVLHTGDGLRLEEGGFVEVKAAEEDLVEVRGRDAASFARIAWHLGNRHLPAQITADRILIRDDHVIIDMLKGLGAEVRKVKAPFDPEGGAYGQHNHDLGHRHGPLHENRHGD</sequence>
<dbReference type="AlphaFoldDB" id="A0A512ND70"/>
<dbReference type="Gene3D" id="3.30.70.790">
    <property type="entry name" value="UreE, C-terminal domain"/>
    <property type="match status" value="1"/>
</dbReference>
<dbReference type="GO" id="GO:0006457">
    <property type="term" value="P:protein folding"/>
    <property type="evidence" value="ECO:0007669"/>
    <property type="project" value="InterPro"/>
</dbReference>
<feature type="region of interest" description="Disordered" evidence="6">
    <location>
        <begin position="135"/>
        <end position="163"/>
    </location>
</feature>
<keyword evidence="9" id="KW-1185">Reference proteome</keyword>
<evidence type="ECO:0000256" key="6">
    <source>
        <dbReference type="SAM" id="MobiDB-lite"/>
    </source>
</evidence>
<protein>
    <recommendedName>
        <fullName evidence="5">Urease accessory protein UreE</fullName>
    </recommendedName>
</protein>